<dbReference type="PROSITE" id="PS51737">
    <property type="entry name" value="RECOMBINASE_DNA_BIND"/>
    <property type="match status" value="1"/>
</dbReference>
<dbReference type="AlphaFoldDB" id="A0A133Y477"/>
<comment type="caution">
    <text evidence="3">The sequence shown here is derived from an EMBL/GenBank/DDBJ whole genome shotgun (WGS) entry which is preliminary data.</text>
</comment>
<dbReference type="GO" id="GO:0003677">
    <property type="term" value="F:DNA binding"/>
    <property type="evidence" value="ECO:0007669"/>
    <property type="project" value="InterPro"/>
</dbReference>
<organism evidence="3 4">
    <name type="scientific">Aerococcus christensenii</name>
    <dbReference type="NCBI Taxonomy" id="87541"/>
    <lineage>
        <taxon>Bacteria</taxon>
        <taxon>Bacillati</taxon>
        <taxon>Bacillota</taxon>
        <taxon>Bacilli</taxon>
        <taxon>Lactobacillales</taxon>
        <taxon>Aerococcaceae</taxon>
        <taxon>Aerococcus</taxon>
    </lineage>
</organism>
<dbReference type="Pfam" id="PF00239">
    <property type="entry name" value="Resolvase"/>
    <property type="match status" value="1"/>
</dbReference>
<reference evidence="3 4" key="1">
    <citation type="submission" date="2016-01" db="EMBL/GenBank/DDBJ databases">
        <authorList>
            <person name="Oliw E.H."/>
        </authorList>
    </citation>
    <scope>NUCLEOTIDE SEQUENCE [LARGE SCALE GENOMIC DNA]</scope>
    <source>
        <strain evidence="3 4">KA00635</strain>
    </source>
</reference>
<dbReference type="EMBL" id="LSCQ01000016">
    <property type="protein sequence ID" value="KXB37956.1"/>
    <property type="molecule type" value="Genomic_DNA"/>
</dbReference>
<dbReference type="PROSITE" id="PS51736">
    <property type="entry name" value="RECOMBINASES_3"/>
    <property type="match status" value="1"/>
</dbReference>
<proteinExistence type="predicted"/>
<evidence type="ECO:0000313" key="4">
    <source>
        <dbReference type="Proteomes" id="UP000070422"/>
    </source>
</evidence>
<dbReference type="PANTHER" id="PTHR30461">
    <property type="entry name" value="DNA-INVERTASE FROM LAMBDOID PROPHAGE"/>
    <property type="match status" value="1"/>
</dbReference>
<feature type="domain" description="Recombinase" evidence="2">
    <location>
        <begin position="188"/>
        <end position="314"/>
    </location>
</feature>
<dbReference type="GO" id="GO:0000150">
    <property type="term" value="F:DNA strand exchange activity"/>
    <property type="evidence" value="ECO:0007669"/>
    <property type="project" value="InterPro"/>
</dbReference>
<dbReference type="PANTHER" id="PTHR30461:SF23">
    <property type="entry name" value="DNA RECOMBINASE-RELATED"/>
    <property type="match status" value="1"/>
</dbReference>
<name>A0A133Y477_9LACT</name>
<dbReference type="CDD" id="cd00338">
    <property type="entry name" value="Ser_Recombinase"/>
    <property type="match status" value="1"/>
</dbReference>
<dbReference type="Gene3D" id="3.40.50.1390">
    <property type="entry name" value="Resolvase, N-terminal catalytic domain"/>
    <property type="match status" value="1"/>
</dbReference>
<dbReference type="Pfam" id="PF07508">
    <property type="entry name" value="Recombinase"/>
    <property type="match status" value="1"/>
</dbReference>
<protein>
    <submittedName>
        <fullName evidence="3">Resolvase protein</fullName>
    </submittedName>
</protein>
<evidence type="ECO:0000313" key="3">
    <source>
        <dbReference type="EMBL" id="KXB37956.1"/>
    </source>
</evidence>
<gene>
    <name evidence="3" type="ORF">HMPREF3187_00241</name>
</gene>
<dbReference type="InterPro" id="IPR038109">
    <property type="entry name" value="DNA_bind_recomb_sf"/>
</dbReference>
<dbReference type="Pfam" id="PF13408">
    <property type="entry name" value="Zn_ribbon_recom"/>
    <property type="match status" value="1"/>
</dbReference>
<dbReference type="InterPro" id="IPR025827">
    <property type="entry name" value="Zn_ribbon_recom_dom"/>
</dbReference>
<dbReference type="InterPro" id="IPR006119">
    <property type="entry name" value="Resolv_N"/>
</dbReference>
<evidence type="ECO:0000259" key="2">
    <source>
        <dbReference type="PROSITE" id="PS51737"/>
    </source>
</evidence>
<dbReference type="InterPro" id="IPR036162">
    <property type="entry name" value="Resolvase-like_N_sf"/>
</dbReference>
<dbReference type="Proteomes" id="UP000070422">
    <property type="component" value="Unassembled WGS sequence"/>
</dbReference>
<dbReference type="InterPro" id="IPR011109">
    <property type="entry name" value="DNA_bind_recombinase_dom"/>
</dbReference>
<evidence type="ECO:0000259" key="1">
    <source>
        <dbReference type="PROSITE" id="PS51736"/>
    </source>
</evidence>
<dbReference type="Gene3D" id="3.90.1750.20">
    <property type="entry name" value="Putative Large Serine Recombinase, Chain B, Domain 2"/>
    <property type="match status" value="1"/>
</dbReference>
<dbReference type="PATRIC" id="fig|87541.4.peg.240"/>
<dbReference type="SMART" id="SM00857">
    <property type="entry name" value="Resolvase"/>
    <property type="match status" value="1"/>
</dbReference>
<dbReference type="InterPro" id="IPR050639">
    <property type="entry name" value="SSR_resolvase"/>
</dbReference>
<feature type="domain" description="Resolvase/invertase-type recombinase catalytic" evidence="1">
    <location>
        <begin position="25"/>
        <end position="179"/>
    </location>
</feature>
<sequence>MREDINALGSSAQDANVKRCTHFAPRVVYAKVTIKVITIEVQKSPSFCCKNSRERDSIWMLLINSIYLVDIYADEGISGTNMKNRREFNRMIEECKARYIDLVITKSISRFARNTLDCLQYARELKAKQVAIYFEKENINTMDAKGEVLITIMASLAQQESESMSQNIKLGLQYRYQQGQVKLNATKFLGYDTDSNGKLIINNEQAKVVKRIFKEYLEGKGTGIIARGLMADKIPTATGLLKWTGDDINRIIKNEKYMGDALLQKTYTVDCLTKQRVANNGTVPQYYIEDNHEPIVSKEIFHLAQQEQARRSNLYSGKHKKKRLFQGKYALSGKVVCDVCGEIFRRIKWNSRGSASVVWRCVTRVEHHDKCNGRTVKEELLHDAIIEAINSLIDDQEYLEILEKNIQEVLDKEYDETVEEADYRLHSLQKEFYQTANNKEDYEKIAEEIYALRDKKQELLIANATNKDKRKRLVDIKSFLKVQHMEIKEYDESLVTRLVDEVRVKDASLDVKLKTGQIISIEK</sequence>
<dbReference type="SUPFAM" id="SSF53041">
    <property type="entry name" value="Resolvase-like"/>
    <property type="match status" value="1"/>
</dbReference>
<accession>A0A133Y477</accession>